<feature type="region of interest" description="Disordered" evidence="2">
    <location>
        <begin position="1"/>
        <end position="49"/>
    </location>
</feature>
<sequence length="248" mass="27368">MPNPADPETRPEEGKANMGETSPDSNAPAIPTNSKKRSSTEPASTANASRSGVCGICNVNVGKYKCPRCRMPYCSVACNKTHRENHPPDPEPPQALPLDPTPKNAEKPKIDPSNPFGVLESSEKLQMLFKKYPHLPDQLLQIHAATQPPSQPTTQPPAFLGGRPSESRRLEKEIWSRATGIRRGKEALHRAREAAGEEGEAVREYQELVLHLLSNREEGEGAVQKRLADQDNELLRNFVAAETRRSKD</sequence>
<gene>
    <name evidence="4" type="ORF">SAPIO_CDS4004</name>
</gene>
<keyword evidence="5" id="KW-1185">Reference proteome</keyword>
<feature type="domain" description="HIT-type" evidence="3">
    <location>
        <begin position="54"/>
        <end position="87"/>
    </location>
</feature>
<dbReference type="GeneID" id="27723076"/>
<dbReference type="Proteomes" id="UP000028545">
    <property type="component" value="Unassembled WGS sequence"/>
</dbReference>
<dbReference type="GO" id="GO:0008270">
    <property type="term" value="F:zinc ion binding"/>
    <property type="evidence" value="ECO:0007669"/>
    <property type="project" value="UniProtKB-UniRule"/>
</dbReference>
<reference evidence="4 5" key="1">
    <citation type="journal article" date="2014" name="Genome Announc.">
        <title>Draft genome sequence of the pathogenic fungus Scedosporium apiospermum.</title>
        <authorList>
            <person name="Vandeputte P."/>
            <person name="Ghamrawi S."/>
            <person name="Rechenmann M."/>
            <person name="Iltis A."/>
            <person name="Giraud S."/>
            <person name="Fleury M."/>
            <person name="Thornton C."/>
            <person name="Delhaes L."/>
            <person name="Meyer W."/>
            <person name="Papon N."/>
            <person name="Bouchara J.P."/>
        </authorList>
    </citation>
    <scope>NUCLEOTIDE SEQUENCE [LARGE SCALE GENOMIC DNA]</scope>
    <source>
        <strain evidence="4 5">IHEM 14462</strain>
    </source>
</reference>
<feature type="region of interest" description="Disordered" evidence="2">
    <location>
        <begin position="147"/>
        <end position="167"/>
    </location>
</feature>
<dbReference type="PROSITE" id="PS00028">
    <property type="entry name" value="ZINC_FINGER_C2H2_1"/>
    <property type="match status" value="1"/>
</dbReference>
<dbReference type="RefSeq" id="XP_016643640.1">
    <property type="nucleotide sequence ID" value="XM_016786664.1"/>
</dbReference>
<dbReference type="VEuPathDB" id="FungiDB:SAPIO_CDS4004"/>
<dbReference type="EMBL" id="JOWA01000090">
    <property type="protein sequence ID" value="KEZ43841.1"/>
    <property type="molecule type" value="Genomic_DNA"/>
</dbReference>
<dbReference type="OMA" id="EAWNHDI"/>
<dbReference type="Gene3D" id="3.30.60.190">
    <property type="match status" value="1"/>
</dbReference>
<dbReference type="PROSITE" id="PS51083">
    <property type="entry name" value="ZF_HIT"/>
    <property type="match status" value="1"/>
</dbReference>
<dbReference type="OrthoDB" id="18412at2759"/>
<name>A0A084G929_PSEDA</name>
<dbReference type="Pfam" id="PF04438">
    <property type="entry name" value="zf-HIT"/>
    <property type="match status" value="1"/>
</dbReference>
<evidence type="ECO:0000313" key="5">
    <source>
        <dbReference type="Proteomes" id="UP000028545"/>
    </source>
</evidence>
<organism evidence="4 5">
    <name type="scientific">Pseudallescheria apiosperma</name>
    <name type="common">Scedosporium apiospermum</name>
    <dbReference type="NCBI Taxonomy" id="563466"/>
    <lineage>
        <taxon>Eukaryota</taxon>
        <taxon>Fungi</taxon>
        <taxon>Dikarya</taxon>
        <taxon>Ascomycota</taxon>
        <taxon>Pezizomycotina</taxon>
        <taxon>Sordariomycetes</taxon>
        <taxon>Hypocreomycetidae</taxon>
        <taxon>Microascales</taxon>
        <taxon>Microascaceae</taxon>
        <taxon>Scedosporium</taxon>
    </lineage>
</organism>
<proteinExistence type="predicted"/>
<feature type="region of interest" description="Disordered" evidence="2">
    <location>
        <begin position="82"/>
        <end position="115"/>
    </location>
</feature>
<dbReference type="InterPro" id="IPR007529">
    <property type="entry name" value="Znf_HIT"/>
</dbReference>
<comment type="caution">
    <text evidence="4">The sequence shown here is derived from an EMBL/GenBank/DDBJ whole genome shotgun (WGS) entry which is preliminary data.</text>
</comment>
<dbReference type="CDD" id="cd23024">
    <property type="entry name" value="zf-HIT_ZNHIT2-3"/>
    <property type="match status" value="1"/>
</dbReference>
<protein>
    <recommendedName>
        <fullName evidence="3">HIT-type domain-containing protein</fullName>
    </recommendedName>
</protein>
<dbReference type="HOGENOM" id="CLU_063513_1_1_1"/>
<keyword evidence="1" id="KW-0863">Zinc-finger</keyword>
<evidence type="ECO:0000259" key="3">
    <source>
        <dbReference type="PROSITE" id="PS51083"/>
    </source>
</evidence>
<evidence type="ECO:0000313" key="4">
    <source>
        <dbReference type="EMBL" id="KEZ43841.1"/>
    </source>
</evidence>
<accession>A0A084G929</accession>
<feature type="compositionally biased region" description="Polar residues" evidence="2">
    <location>
        <begin position="40"/>
        <end position="49"/>
    </location>
</feature>
<keyword evidence="1" id="KW-0862">Zinc</keyword>
<evidence type="ECO:0000256" key="1">
    <source>
        <dbReference type="PROSITE-ProRule" id="PRU00453"/>
    </source>
</evidence>
<dbReference type="SUPFAM" id="SSF144232">
    <property type="entry name" value="HIT/MYND zinc finger-like"/>
    <property type="match status" value="1"/>
</dbReference>
<dbReference type="AlphaFoldDB" id="A0A084G929"/>
<dbReference type="KEGG" id="sapo:SAPIO_CDS4004"/>
<keyword evidence="1" id="KW-0479">Metal-binding</keyword>
<evidence type="ECO:0000256" key="2">
    <source>
        <dbReference type="SAM" id="MobiDB-lite"/>
    </source>
</evidence>
<dbReference type="InterPro" id="IPR013087">
    <property type="entry name" value="Znf_C2H2_type"/>
</dbReference>